<evidence type="ECO:0000313" key="2">
    <source>
        <dbReference type="Proteomes" id="UP000697710"/>
    </source>
</evidence>
<sequence>MRNLPLRLALVLVVVLVGSTAVWRFVGTRLTERGQASVPSSSHLDEGSDWDAEVEGRAILQNLGVPRGPFSPVLAVPMDRERLLPAFNRRVNDPAGEAVGIVQSEVSIAVLGDKICVGWNDGQGFVDGSGVSGFGYSNDRGMTFVDGGDVPGSANVDVFGDP</sequence>
<reference evidence="1" key="1">
    <citation type="submission" date="2020-04" db="EMBL/GenBank/DDBJ databases">
        <authorList>
            <person name="Zhang T."/>
        </authorList>
    </citation>
    <scope>NUCLEOTIDE SEQUENCE</scope>
    <source>
        <strain evidence="1">HKST-UBA01</strain>
    </source>
</reference>
<dbReference type="EMBL" id="JAGQHR010000251">
    <property type="protein sequence ID" value="MCA9727862.1"/>
    <property type="molecule type" value="Genomic_DNA"/>
</dbReference>
<name>A0A956LZG3_UNCEI</name>
<protein>
    <submittedName>
        <fullName evidence="1">Uncharacterized protein</fullName>
    </submittedName>
</protein>
<evidence type="ECO:0000313" key="1">
    <source>
        <dbReference type="EMBL" id="MCA9727862.1"/>
    </source>
</evidence>
<comment type="caution">
    <text evidence="1">The sequence shown here is derived from an EMBL/GenBank/DDBJ whole genome shotgun (WGS) entry which is preliminary data.</text>
</comment>
<dbReference type="Proteomes" id="UP000697710">
    <property type="component" value="Unassembled WGS sequence"/>
</dbReference>
<reference evidence="1" key="2">
    <citation type="journal article" date="2021" name="Microbiome">
        <title>Successional dynamics and alternative stable states in a saline activated sludge microbial community over 9 years.</title>
        <authorList>
            <person name="Wang Y."/>
            <person name="Ye J."/>
            <person name="Ju F."/>
            <person name="Liu L."/>
            <person name="Boyd J.A."/>
            <person name="Deng Y."/>
            <person name="Parks D.H."/>
            <person name="Jiang X."/>
            <person name="Yin X."/>
            <person name="Woodcroft B.J."/>
            <person name="Tyson G.W."/>
            <person name="Hugenholtz P."/>
            <person name="Polz M.F."/>
            <person name="Zhang T."/>
        </authorList>
    </citation>
    <scope>NUCLEOTIDE SEQUENCE</scope>
    <source>
        <strain evidence="1">HKST-UBA01</strain>
    </source>
</reference>
<feature type="non-terminal residue" evidence="1">
    <location>
        <position position="162"/>
    </location>
</feature>
<accession>A0A956LZG3</accession>
<proteinExistence type="predicted"/>
<organism evidence="1 2">
    <name type="scientific">Eiseniibacteriota bacterium</name>
    <dbReference type="NCBI Taxonomy" id="2212470"/>
    <lineage>
        <taxon>Bacteria</taxon>
        <taxon>Candidatus Eiseniibacteriota</taxon>
    </lineage>
</organism>
<gene>
    <name evidence="1" type="ORF">KC729_09285</name>
</gene>
<dbReference type="AlphaFoldDB" id="A0A956LZG3"/>